<protein>
    <submittedName>
        <fullName evidence="2">Uncharacterized protein</fullName>
    </submittedName>
</protein>
<keyword evidence="1" id="KW-0812">Transmembrane</keyword>
<accession>A0A7V6A0R0</accession>
<feature type="transmembrane region" description="Helical" evidence="1">
    <location>
        <begin position="84"/>
        <end position="113"/>
    </location>
</feature>
<name>A0A7V6A0R0_9BACT</name>
<organism evidence="2">
    <name type="scientific">Desulfobacca acetoxidans</name>
    <dbReference type="NCBI Taxonomy" id="60893"/>
    <lineage>
        <taxon>Bacteria</taxon>
        <taxon>Pseudomonadati</taxon>
        <taxon>Thermodesulfobacteriota</taxon>
        <taxon>Desulfobaccia</taxon>
        <taxon>Desulfobaccales</taxon>
        <taxon>Desulfobaccaceae</taxon>
        <taxon>Desulfobacca</taxon>
    </lineage>
</organism>
<gene>
    <name evidence="2" type="ORF">ENV52_00365</name>
</gene>
<keyword evidence="1" id="KW-0472">Membrane</keyword>
<sequence length="192" mass="20524">MPPDDGHTDEPRSIQSLLTDNFFYFFLRLRKNRVQKVVAAINERFPEENIEQRARRLIAAQTPLSFLGGALAEVPMAIPGLGQALGLLGLFGGASILVRMHLYLILEIALLYGKDIEDEARVPEMVAVVMATGIAAGAPLLIRTMGANPLLALPAGGLTCAGAAQLIGESAIRFYSQGATEAASFPHLTALQ</sequence>
<evidence type="ECO:0000256" key="1">
    <source>
        <dbReference type="SAM" id="Phobius"/>
    </source>
</evidence>
<comment type="caution">
    <text evidence="2">The sequence shown here is derived from an EMBL/GenBank/DDBJ whole genome shotgun (WGS) entry which is preliminary data.</text>
</comment>
<proteinExistence type="predicted"/>
<dbReference type="EMBL" id="DTGR01000008">
    <property type="protein sequence ID" value="HHS28142.1"/>
    <property type="molecule type" value="Genomic_DNA"/>
</dbReference>
<dbReference type="AlphaFoldDB" id="A0A7V6A0R0"/>
<evidence type="ECO:0000313" key="2">
    <source>
        <dbReference type="EMBL" id="HHS28142.1"/>
    </source>
</evidence>
<reference evidence="2" key="1">
    <citation type="journal article" date="2020" name="mSystems">
        <title>Genome- and Community-Level Interaction Insights into Carbon Utilization and Element Cycling Functions of Hydrothermarchaeota in Hydrothermal Sediment.</title>
        <authorList>
            <person name="Zhou Z."/>
            <person name="Liu Y."/>
            <person name="Xu W."/>
            <person name="Pan J."/>
            <person name="Luo Z.H."/>
            <person name="Li M."/>
        </authorList>
    </citation>
    <scope>NUCLEOTIDE SEQUENCE [LARGE SCALE GENOMIC DNA]</scope>
    <source>
        <strain evidence="2">SpSt-767</strain>
    </source>
</reference>
<keyword evidence="1" id="KW-1133">Transmembrane helix</keyword>